<keyword evidence="3" id="KW-1185">Reference proteome</keyword>
<name>A0ABR2Z692_9AGAR</name>
<feature type="compositionally biased region" description="Basic and acidic residues" evidence="1">
    <location>
        <begin position="169"/>
        <end position="178"/>
    </location>
</feature>
<evidence type="ECO:0000256" key="1">
    <source>
        <dbReference type="SAM" id="MobiDB-lite"/>
    </source>
</evidence>
<dbReference type="EMBL" id="JBBXMP010000969">
    <property type="protein sequence ID" value="KAL0056773.1"/>
    <property type="molecule type" value="Genomic_DNA"/>
</dbReference>
<protein>
    <submittedName>
        <fullName evidence="2">Uncharacterized protein</fullName>
    </submittedName>
</protein>
<feature type="region of interest" description="Disordered" evidence="1">
    <location>
        <begin position="150"/>
        <end position="186"/>
    </location>
</feature>
<organism evidence="2 3">
    <name type="scientific">Marasmius tenuissimus</name>
    <dbReference type="NCBI Taxonomy" id="585030"/>
    <lineage>
        <taxon>Eukaryota</taxon>
        <taxon>Fungi</taxon>
        <taxon>Dikarya</taxon>
        <taxon>Basidiomycota</taxon>
        <taxon>Agaricomycotina</taxon>
        <taxon>Agaricomycetes</taxon>
        <taxon>Agaricomycetidae</taxon>
        <taxon>Agaricales</taxon>
        <taxon>Marasmiineae</taxon>
        <taxon>Marasmiaceae</taxon>
        <taxon>Marasmius</taxon>
    </lineage>
</organism>
<feature type="region of interest" description="Disordered" evidence="1">
    <location>
        <begin position="101"/>
        <end position="121"/>
    </location>
</feature>
<evidence type="ECO:0000313" key="3">
    <source>
        <dbReference type="Proteomes" id="UP001437256"/>
    </source>
</evidence>
<comment type="caution">
    <text evidence="2">The sequence shown here is derived from an EMBL/GenBank/DDBJ whole genome shotgun (WGS) entry which is preliminary data.</text>
</comment>
<gene>
    <name evidence="2" type="ORF">AAF712_016617</name>
</gene>
<feature type="non-terminal residue" evidence="2">
    <location>
        <position position="303"/>
    </location>
</feature>
<proteinExistence type="predicted"/>
<sequence>MIEEERAEYGATQLGIQEGELRQSHAYEVVNNLHINCRKIEVLVLNKHQSVSTEKVCTRNQKSINNALDVCMRLLAVYNHNRQMLTELNIIAEDDDQLLPLSPSNTERKDVNQRRRMTDSKCQDRTLWTVGPTVLKKLPNIPLSSGLVEAAKKSKQENQDPAGPKKPKNAQEEQEAKHDKRFTKPAVDNKGLLWTMGSRRGLKRDDPATLDTFQETGDRISWTCQQAEVFHWMEEFERKHVEFHRMIRYYWRMEVAWKTITENPQAPPNTVRRIDNNAETRAAKVNALKAPLRVIEFSQVSKE</sequence>
<reference evidence="2 3" key="1">
    <citation type="submission" date="2024-05" db="EMBL/GenBank/DDBJ databases">
        <title>A draft genome resource for the thread blight pathogen Marasmius tenuissimus strain MS-2.</title>
        <authorList>
            <person name="Yulfo-Soto G.E."/>
            <person name="Baruah I.K."/>
            <person name="Amoako-Attah I."/>
            <person name="Bukari Y."/>
            <person name="Meinhardt L.W."/>
            <person name="Bailey B.A."/>
            <person name="Cohen S.P."/>
        </authorList>
    </citation>
    <scope>NUCLEOTIDE SEQUENCE [LARGE SCALE GENOMIC DNA]</scope>
    <source>
        <strain evidence="2 3">MS-2</strain>
    </source>
</reference>
<evidence type="ECO:0000313" key="2">
    <source>
        <dbReference type="EMBL" id="KAL0056773.1"/>
    </source>
</evidence>
<feature type="compositionally biased region" description="Basic and acidic residues" evidence="1">
    <location>
        <begin position="106"/>
        <end position="121"/>
    </location>
</feature>
<accession>A0ABR2Z692</accession>
<dbReference type="Proteomes" id="UP001437256">
    <property type="component" value="Unassembled WGS sequence"/>
</dbReference>